<feature type="chain" id="PRO_5046352280" evidence="1">
    <location>
        <begin position="19"/>
        <end position="637"/>
    </location>
</feature>
<dbReference type="Proteomes" id="UP001176429">
    <property type="component" value="Unassembled WGS sequence"/>
</dbReference>
<accession>A0ABT9BHF2</accession>
<dbReference type="Pfam" id="PF14121">
    <property type="entry name" value="Porin_10"/>
    <property type="match status" value="1"/>
</dbReference>
<feature type="signal peptide" evidence="1">
    <location>
        <begin position="1"/>
        <end position="18"/>
    </location>
</feature>
<evidence type="ECO:0000256" key="1">
    <source>
        <dbReference type="SAM" id="SignalP"/>
    </source>
</evidence>
<dbReference type="RefSeq" id="WP_305007284.1">
    <property type="nucleotide sequence ID" value="NZ_JAUQSY010000009.1"/>
</dbReference>
<evidence type="ECO:0000313" key="2">
    <source>
        <dbReference type="EMBL" id="MDO7875953.1"/>
    </source>
</evidence>
<name>A0ABT9BHF2_9BACT</name>
<proteinExistence type="predicted"/>
<reference evidence="2" key="1">
    <citation type="submission" date="2023-07" db="EMBL/GenBank/DDBJ databases">
        <authorList>
            <person name="Kim M.K."/>
        </authorList>
    </citation>
    <scope>NUCLEOTIDE SEQUENCE</scope>
    <source>
        <strain evidence="2">ASUV-10-1</strain>
    </source>
</reference>
<keyword evidence="3" id="KW-1185">Reference proteome</keyword>
<protein>
    <submittedName>
        <fullName evidence="2">Porin</fullName>
    </submittedName>
</protein>
<evidence type="ECO:0000313" key="3">
    <source>
        <dbReference type="Proteomes" id="UP001176429"/>
    </source>
</evidence>
<comment type="caution">
    <text evidence="2">The sequence shown here is derived from an EMBL/GenBank/DDBJ whole genome shotgun (WGS) entry which is preliminary data.</text>
</comment>
<dbReference type="EMBL" id="JAUQSY010000009">
    <property type="protein sequence ID" value="MDO7875953.1"/>
    <property type="molecule type" value="Genomic_DNA"/>
</dbReference>
<organism evidence="2 3">
    <name type="scientific">Hymenobacter aranciens</name>
    <dbReference type="NCBI Taxonomy" id="3063996"/>
    <lineage>
        <taxon>Bacteria</taxon>
        <taxon>Pseudomonadati</taxon>
        <taxon>Bacteroidota</taxon>
        <taxon>Cytophagia</taxon>
        <taxon>Cytophagales</taxon>
        <taxon>Hymenobacteraceae</taxon>
        <taxon>Hymenobacter</taxon>
    </lineage>
</organism>
<sequence length="637" mass="72951">MAGLLLLLVALAGAPAQAQVLDDSTKVIYGPKTTRLLHEADILRDSTEGAILDTSLTRWTQARFWYHDTTFQQDLGAVVTASRPLLYQPNIQLGARFGRNAFDKYARNAADIPYYDSRSPYSFFRVVQSGEGEQVFEISYSRSLKKNFSVGIAYERFASNKILAASGRAGLVEHSNLLLFGRYQTENERYHLLFNIGNARHKASEQGGIRPLAGDQPRDLFNYERQSVYLTKAQNTEDRDQLHLLQTYRLLGRGLTLYHVFDVHRQYNSYRDENIPYDGSALLFYPTTLVNTTNTLDRAEFRQVENTLGVLGRTDRVEYRLYARHRGYGLTSQRASATSTVDKPDLDERVLKNSDNQLFVGGTAAFNYRKIYAVEVAGEYKFLDESWMRATVRTGPLSGEILLSSYSPTLTQQEFYGNHYQWPDTGLVRNERASGRFSNTTALHFTARLRQRLPGFSDHHFEASGSLVNLSNLVYYGTDGRPTQSTGVDNQLLILFARHQVRFGRIAFDNQATYTQGGDVAGIRIPKLVGFSRVYYQSYIFRKALFSQVGVETYFQSRYRAFNYSPSTQQFYQQDLFTIRNYAIADVFFVADIKSVSVFLKFAYINQGIYRDGYFTTPYYTGYPRRFQLGVKWNFFN</sequence>
<dbReference type="InterPro" id="IPR025631">
    <property type="entry name" value="Porin_10"/>
</dbReference>
<keyword evidence="1" id="KW-0732">Signal</keyword>
<gene>
    <name evidence="2" type="ORF">Q5H93_14510</name>
</gene>